<evidence type="ECO:0000256" key="1">
    <source>
        <dbReference type="SAM" id="Phobius"/>
    </source>
</evidence>
<keyword evidence="1" id="KW-0812">Transmembrane</keyword>
<dbReference type="EMBL" id="CAJPIN010063751">
    <property type="protein sequence ID" value="CAG2067129.1"/>
    <property type="molecule type" value="Genomic_DNA"/>
</dbReference>
<organism evidence="2 3">
    <name type="scientific">Timema podura</name>
    <name type="common">Walking stick</name>
    <dbReference type="NCBI Taxonomy" id="61482"/>
    <lineage>
        <taxon>Eukaryota</taxon>
        <taxon>Metazoa</taxon>
        <taxon>Ecdysozoa</taxon>
        <taxon>Arthropoda</taxon>
        <taxon>Hexapoda</taxon>
        <taxon>Insecta</taxon>
        <taxon>Pterygota</taxon>
        <taxon>Neoptera</taxon>
        <taxon>Polyneoptera</taxon>
        <taxon>Phasmatodea</taxon>
        <taxon>Timematodea</taxon>
        <taxon>Timematoidea</taxon>
        <taxon>Timematidae</taxon>
        <taxon>Timema</taxon>
    </lineage>
</organism>
<comment type="caution">
    <text evidence="2">The sequence shown here is derived from an EMBL/GenBank/DDBJ whole genome shotgun (WGS) entry which is preliminary data.</text>
</comment>
<evidence type="ECO:0000313" key="2">
    <source>
        <dbReference type="EMBL" id="CAG2067129.1"/>
    </source>
</evidence>
<reference evidence="2" key="1">
    <citation type="submission" date="2021-03" db="EMBL/GenBank/DDBJ databases">
        <authorList>
            <person name="Tran Van P."/>
        </authorList>
    </citation>
    <scope>NUCLEOTIDE SEQUENCE</scope>
</reference>
<gene>
    <name evidence="2" type="ORF">TPAB3V08_LOCUS14072</name>
</gene>
<keyword evidence="3" id="KW-1185">Reference proteome</keyword>
<keyword evidence="1" id="KW-1133">Transmembrane helix</keyword>
<name>A0ABN7PJ24_TIMPD</name>
<feature type="transmembrane region" description="Helical" evidence="1">
    <location>
        <begin position="15"/>
        <end position="38"/>
    </location>
</feature>
<keyword evidence="1" id="KW-0472">Membrane</keyword>
<evidence type="ECO:0000313" key="3">
    <source>
        <dbReference type="Proteomes" id="UP001153148"/>
    </source>
</evidence>
<protein>
    <submittedName>
        <fullName evidence="2">Uncharacterized protein</fullName>
    </submittedName>
</protein>
<dbReference type="Proteomes" id="UP001153148">
    <property type="component" value="Unassembled WGS sequence"/>
</dbReference>
<proteinExistence type="predicted"/>
<accession>A0ABN7PJ24</accession>
<sequence length="96" mass="11049">MVLEYIARQLQEVGLIRLTVAGSTALFMVSNAIMLYLLRSESFYKNIKKSNNVWFFIPPGVVDQYNNKERGQDPSSPKDSHTCPHKGPCWRYILKV</sequence>
<feature type="non-terminal residue" evidence="2">
    <location>
        <position position="96"/>
    </location>
</feature>